<gene>
    <name evidence="1" type="ORF">GCM10011579_081550</name>
</gene>
<proteinExistence type="predicted"/>
<comment type="caution">
    <text evidence="1">The sequence shown here is derived from an EMBL/GenBank/DDBJ whole genome shotgun (WGS) entry which is preliminary data.</text>
</comment>
<accession>A0A917YD77</accession>
<evidence type="ECO:0000313" key="1">
    <source>
        <dbReference type="EMBL" id="GGN88090.1"/>
    </source>
</evidence>
<name>A0A917YD77_9ACTN</name>
<sequence length="144" mass="15082">MWVGAMDAWDGGTGVDSAVLTLAHDRLEAGCAPVGVFAELAAETGDWYASVWAVCLALGIPASDVERRLGHGMAEIATEFHPGEEELCGEVLETVGLFDVPRPLDERGTEIEYLLRAAVGALGGMPSGHAVTRSRFPADSSGVN</sequence>
<reference evidence="1 2" key="1">
    <citation type="journal article" date="2014" name="Int. J. Syst. Evol. Microbiol.">
        <title>Complete genome sequence of Corynebacterium casei LMG S-19264T (=DSM 44701T), isolated from a smear-ripened cheese.</title>
        <authorList>
            <consortium name="US DOE Joint Genome Institute (JGI-PGF)"/>
            <person name="Walter F."/>
            <person name="Albersmeier A."/>
            <person name="Kalinowski J."/>
            <person name="Ruckert C."/>
        </authorList>
    </citation>
    <scope>NUCLEOTIDE SEQUENCE [LARGE SCALE GENOMIC DNA]</scope>
    <source>
        <strain evidence="1 2">CGMCC 4.7111</strain>
    </source>
</reference>
<organism evidence="1 2">
    <name type="scientific">Streptomyces albiflavescens</name>
    <dbReference type="NCBI Taxonomy" id="1623582"/>
    <lineage>
        <taxon>Bacteria</taxon>
        <taxon>Bacillati</taxon>
        <taxon>Actinomycetota</taxon>
        <taxon>Actinomycetes</taxon>
        <taxon>Kitasatosporales</taxon>
        <taxon>Streptomycetaceae</taxon>
        <taxon>Streptomyces</taxon>
    </lineage>
</organism>
<dbReference type="Proteomes" id="UP000600365">
    <property type="component" value="Unassembled WGS sequence"/>
</dbReference>
<protein>
    <submittedName>
        <fullName evidence="1">Uncharacterized protein</fullName>
    </submittedName>
</protein>
<keyword evidence="2" id="KW-1185">Reference proteome</keyword>
<dbReference type="EMBL" id="BMMM01000021">
    <property type="protein sequence ID" value="GGN88090.1"/>
    <property type="molecule type" value="Genomic_DNA"/>
</dbReference>
<evidence type="ECO:0000313" key="2">
    <source>
        <dbReference type="Proteomes" id="UP000600365"/>
    </source>
</evidence>
<dbReference type="AlphaFoldDB" id="A0A917YD77"/>